<keyword evidence="10" id="KW-1185">Reference proteome</keyword>
<gene>
    <name evidence="9" type="ORF">D7V88_20975</name>
</gene>
<feature type="transmembrane region" description="Helical" evidence="8">
    <location>
        <begin position="60"/>
        <end position="79"/>
    </location>
</feature>
<feature type="transmembrane region" description="Helical" evidence="8">
    <location>
        <begin position="86"/>
        <end position="107"/>
    </location>
</feature>
<feature type="transmembrane region" description="Helical" evidence="8">
    <location>
        <begin position="258"/>
        <end position="281"/>
    </location>
</feature>
<comment type="caution">
    <text evidence="9">The sequence shown here is derived from an EMBL/GenBank/DDBJ whole genome shotgun (WGS) entry which is preliminary data.</text>
</comment>
<feature type="transmembrane region" description="Helical" evidence="8">
    <location>
        <begin position="139"/>
        <end position="159"/>
    </location>
</feature>
<evidence type="ECO:0000256" key="8">
    <source>
        <dbReference type="SAM" id="Phobius"/>
    </source>
</evidence>
<dbReference type="GO" id="GO:0016763">
    <property type="term" value="F:pentosyltransferase activity"/>
    <property type="evidence" value="ECO:0007669"/>
    <property type="project" value="TreeGrafter"/>
</dbReference>
<dbReference type="PANTHER" id="PTHR33908:SF11">
    <property type="entry name" value="MEMBRANE PROTEIN"/>
    <property type="match status" value="1"/>
</dbReference>
<keyword evidence="4" id="KW-0808">Transferase</keyword>
<evidence type="ECO:0000313" key="10">
    <source>
        <dbReference type="Proteomes" id="UP000268094"/>
    </source>
</evidence>
<accession>A0A3A8IYT2</accession>
<comment type="subcellular location">
    <subcellularLocation>
        <location evidence="1">Cell membrane</location>
        <topology evidence="1">Multi-pass membrane protein</topology>
    </subcellularLocation>
</comment>
<feature type="transmembrane region" description="Helical" evidence="8">
    <location>
        <begin position="113"/>
        <end position="132"/>
    </location>
</feature>
<evidence type="ECO:0000256" key="6">
    <source>
        <dbReference type="ARBA" id="ARBA00022989"/>
    </source>
</evidence>
<keyword evidence="2" id="KW-1003">Cell membrane</keyword>
<sequence length="573" mass="62807">MSAPMKESRYVWWGLGVLLVALALQASRLALHKAFSIDEFQYAHAAWLMAHGQVPYRDFFEVHFPLVYQLLAPLFVLLGDDPRNVLALRAAMLVPLAGACASVFLLNRREGRTAALLAPVLLLLTPAFLHFATEVRPDALTAALFLGALAALAAQPASASSSFLAGALLVASGWGSQKALFFGGLVGAVLIAELLLRRGRTPSLIAVPRAFFLGVLAAVAAVAAYLTVTDSWRAWWQWCFVWASEHQRHYPGFSWREYLLPALGKQPAFFLLAAVGLGLTLQRLLQRDADRPLRERLRTPDLLLVVAVPATFGAYALQRAPFPYSLLPFLGVLAPFAARGVLAVLARLRTRGGRAVGVLGLGALFAVQAAHVEALLDGGGNARQRDVLARIAALTGPEDVVYDNSGGFVSRPHAHFYFYTDAYLRGSLVDLLSHDMPRALLEQGCVLRVDDLRTSGLPPALRRFLDAHYQPFDGDLFLWGQRYRVPADSGTLDDQFLAVRADRYFLHPTSALDTGVLLIDGARITTPEFALSRGPHTVRYEGRAEAFQLLWLPRDAKRWTPRPGAPSTYSRLF</sequence>
<keyword evidence="6 8" id="KW-1133">Transmembrane helix</keyword>
<organism evidence="9 10">
    <name type="scientific">Corallococcus terminator</name>
    <dbReference type="NCBI Taxonomy" id="2316733"/>
    <lineage>
        <taxon>Bacteria</taxon>
        <taxon>Pseudomonadati</taxon>
        <taxon>Myxococcota</taxon>
        <taxon>Myxococcia</taxon>
        <taxon>Myxococcales</taxon>
        <taxon>Cystobacterineae</taxon>
        <taxon>Myxococcaceae</taxon>
        <taxon>Corallococcus</taxon>
    </lineage>
</organism>
<feature type="transmembrane region" description="Helical" evidence="8">
    <location>
        <begin position="302"/>
        <end position="318"/>
    </location>
</feature>
<keyword evidence="5 8" id="KW-0812">Transmembrane</keyword>
<feature type="transmembrane region" description="Helical" evidence="8">
    <location>
        <begin position="324"/>
        <end position="345"/>
    </location>
</feature>
<feature type="transmembrane region" description="Helical" evidence="8">
    <location>
        <begin position="208"/>
        <end position="228"/>
    </location>
</feature>
<evidence type="ECO:0000313" key="9">
    <source>
        <dbReference type="EMBL" id="RKG84910.1"/>
    </source>
</evidence>
<dbReference type="OrthoDB" id="5378171at2"/>
<feature type="transmembrane region" description="Helical" evidence="8">
    <location>
        <begin position="179"/>
        <end position="196"/>
    </location>
</feature>
<dbReference type="PANTHER" id="PTHR33908">
    <property type="entry name" value="MANNOSYLTRANSFERASE YKCB-RELATED"/>
    <property type="match status" value="1"/>
</dbReference>
<dbReference type="AlphaFoldDB" id="A0A3A8IYT2"/>
<dbReference type="InterPro" id="IPR050297">
    <property type="entry name" value="LipidA_mod_glycosyltrf_83"/>
</dbReference>
<dbReference type="GO" id="GO:0009103">
    <property type="term" value="P:lipopolysaccharide biosynthetic process"/>
    <property type="evidence" value="ECO:0007669"/>
    <property type="project" value="UniProtKB-ARBA"/>
</dbReference>
<evidence type="ECO:0008006" key="11">
    <source>
        <dbReference type="Google" id="ProtNLM"/>
    </source>
</evidence>
<evidence type="ECO:0000256" key="1">
    <source>
        <dbReference type="ARBA" id="ARBA00004651"/>
    </source>
</evidence>
<reference evidence="10" key="1">
    <citation type="submission" date="2018-09" db="EMBL/GenBank/DDBJ databases">
        <authorList>
            <person name="Livingstone P.G."/>
            <person name="Whitworth D.E."/>
        </authorList>
    </citation>
    <scope>NUCLEOTIDE SEQUENCE [LARGE SCALE GENOMIC DNA]</scope>
    <source>
        <strain evidence="10">CA054A</strain>
    </source>
</reference>
<evidence type="ECO:0000256" key="4">
    <source>
        <dbReference type="ARBA" id="ARBA00022679"/>
    </source>
</evidence>
<evidence type="ECO:0000256" key="2">
    <source>
        <dbReference type="ARBA" id="ARBA00022475"/>
    </source>
</evidence>
<keyword evidence="7 8" id="KW-0472">Membrane</keyword>
<protein>
    <recommendedName>
        <fullName evidence="11">Glycosyltransferase RgtA/B/C/D-like domain-containing protein</fullName>
    </recommendedName>
</protein>
<dbReference type="GO" id="GO:0005886">
    <property type="term" value="C:plasma membrane"/>
    <property type="evidence" value="ECO:0007669"/>
    <property type="project" value="UniProtKB-SubCell"/>
</dbReference>
<evidence type="ECO:0000256" key="3">
    <source>
        <dbReference type="ARBA" id="ARBA00022676"/>
    </source>
</evidence>
<dbReference type="EMBL" id="RAVZ01000145">
    <property type="protein sequence ID" value="RKG84910.1"/>
    <property type="molecule type" value="Genomic_DNA"/>
</dbReference>
<dbReference type="Proteomes" id="UP000268094">
    <property type="component" value="Unassembled WGS sequence"/>
</dbReference>
<proteinExistence type="predicted"/>
<evidence type="ECO:0000256" key="5">
    <source>
        <dbReference type="ARBA" id="ARBA00022692"/>
    </source>
</evidence>
<name>A0A3A8IYT2_9BACT</name>
<evidence type="ECO:0000256" key="7">
    <source>
        <dbReference type="ARBA" id="ARBA00023136"/>
    </source>
</evidence>
<keyword evidence="3" id="KW-0328">Glycosyltransferase</keyword>